<dbReference type="EMBL" id="UGLW01000003">
    <property type="protein sequence ID" value="STU55760.1"/>
    <property type="molecule type" value="Genomic_DNA"/>
</dbReference>
<accession>A0A377Z068</accession>
<evidence type="ECO:0000256" key="3">
    <source>
        <dbReference type="ARBA" id="ARBA00022679"/>
    </source>
</evidence>
<dbReference type="Proteomes" id="UP000254487">
    <property type="component" value="Unassembled WGS sequence"/>
</dbReference>
<proteinExistence type="predicted"/>
<organism evidence="6 7">
    <name type="scientific">Klebsiella pneumoniae subsp. ozaenae</name>
    <dbReference type="NCBI Taxonomy" id="574"/>
    <lineage>
        <taxon>Bacteria</taxon>
        <taxon>Pseudomonadati</taxon>
        <taxon>Pseudomonadota</taxon>
        <taxon>Gammaproteobacteria</taxon>
        <taxon>Enterobacterales</taxon>
        <taxon>Enterobacteriaceae</taxon>
        <taxon>Klebsiella/Raoultella group</taxon>
        <taxon>Klebsiella</taxon>
        <taxon>Klebsiella pneumoniae complex</taxon>
    </lineage>
</organism>
<dbReference type="GO" id="GO:0016740">
    <property type="term" value="F:transferase activity"/>
    <property type="evidence" value="ECO:0007669"/>
    <property type="project" value="UniProtKB-KW"/>
</dbReference>
<protein>
    <submittedName>
        <fullName evidence="6">PTS system protein</fullName>
        <ecNumber evidence="6">2.7.1.-</ecNumber>
    </submittedName>
</protein>
<evidence type="ECO:0000256" key="4">
    <source>
        <dbReference type="ARBA" id="ARBA00022683"/>
    </source>
</evidence>
<gene>
    <name evidence="6" type="primary">chbA_2</name>
    <name evidence="6" type="ORF">NCTC10313_00832</name>
</gene>
<evidence type="ECO:0000256" key="1">
    <source>
        <dbReference type="ARBA" id="ARBA00022448"/>
    </source>
</evidence>
<dbReference type="PANTHER" id="PTHR34382">
    <property type="entry name" value="PTS SYSTEM N,N'-DIACETYLCHITOBIOSE-SPECIFIC EIIA COMPONENT"/>
    <property type="match status" value="1"/>
</dbReference>
<feature type="modified residue" description="Phosphohistidine; by HPr" evidence="5">
    <location>
        <position position="76"/>
    </location>
</feature>
<dbReference type="SUPFAM" id="SSF46973">
    <property type="entry name" value="Enzyme IIa from lactose specific PTS, IIa-lac"/>
    <property type="match status" value="1"/>
</dbReference>
<evidence type="ECO:0000256" key="5">
    <source>
        <dbReference type="PROSITE-ProRule" id="PRU00418"/>
    </source>
</evidence>
<keyword evidence="3 6" id="KW-0808">Transferase</keyword>
<dbReference type="PROSITE" id="PS51095">
    <property type="entry name" value="PTS_EIIA_TYPE_3"/>
    <property type="match status" value="1"/>
</dbReference>
<evidence type="ECO:0000313" key="7">
    <source>
        <dbReference type="Proteomes" id="UP000254487"/>
    </source>
</evidence>
<keyword evidence="2" id="KW-0762">Sugar transport</keyword>
<dbReference type="STRING" id="1218098.GCA_001598715_03898"/>
<keyword evidence="1" id="KW-0813">Transport</keyword>
<keyword evidence="4" id="KW-0598">Phosphotransferase system</keyword>
<dbReference type="AlphaFoldDB" id="A0A377Z068"/>
<dbReference type="CDD" id="cd00215">
    <property type="entry name" value="PTS_IIA_lac"/>
    <property type="match status" value="1"/>
</dbReference>
<dbReference type="PANTHER" id="PTHR34382:SF7">
    <property type="entry name" value="PTS SYSTEM N,N'-DIACETYLCHITOBIOSE-SPECIFIC EIIA COMPONENT"/>
    <property type="match status" value="1"/>
</dbReference>
<dbReference type="EC" id="2.7.1.-" evidence="6"/>
<sequence>MEDLETIIMELLVNAGSARSAALTALQLARKGDFAAAEQAMAESHEFVKHAHKIQTQLIGMDEGSGKLPVNLITVHSQDHLMNAMVIQDLATDMIELYRRLPSRNNLTDLTGVAAGARPSYRKPYIAANTQPNTQETPTPMSPGRIKLWLITKRPIWVVPERSNWIAARSLG</sequence>
<dbReference type="Gene3D" id="1.20.58.80">
    <property type="entry name" value="Phosphotransferase system, lactose/cellobiose-type IIA subunit"/>
    <property type="match status" value="1"/>
</dbReference>
<dbReference type="InterPro" id="IPR036542">
    <property type="entry name" value="PTS_IIA_lac/cel_sf"/>
</dbReference>
<reference evidence="6 7" key="1">
    <citation type="submission" date="2018-06" db="EMBL/GenBank/DDBJ databases">
        <authorList>
            <consortium name="Pathogen Informatics"/>
            <person name="Doyle S."/>
        </authorList>
    </citation>
    <scope>NUCLEOTIDE SEQUENCE [LARGE SCALE GENOMIC DNA]</scope>
    <source>
        <strain evidence="6 7">NCTC10313</strain>
    </source>
</reference>
<evidence type="ECO:0000313" key="6">
    <source>
        <dbReference type="EMBL" id="STU55760.1"/>
    </source>
</evidence>
<dbReference type="InterPro" id="IPR003188">
    <property type="entry name" value="PTS_IIA_lac/cel"/>
</dbReference>
<name>A0A377Z068_KLEPO</name>
<dbReference type="GO" id="GO:0009401">
    <property type="term" value="P:phosphoenolpyruvate-dependent sugar phosphotransferase system"/>
    <property type="evidence" value="ECO:0007669"/>
    <property type="project" value="UniProtKB-KW"/>
</dbReference>
<dbReference type="Pfam" id="PF02255">
    <property type="entry name" value="PTS_IIA"/>
    <property type="match status" value="1"/>
</dbReference>
<evidence type="ECO:0000256" key="2">
    <source>
        <dbReference type="ARBA" id="ARBA00022597"/>
    </source>
</evidence>